<accession>A0ABX3XB22</accession>
<evidence type="ECO:0000313" key="4">
    <source>
        <dbReference type="Proteomes" id="UP000193884"/>
    </source>
</evidence>
<gene>
    <name evidence="3" type="ORF">BST63_01445</name>
</gene>
<reference evidence="3 4" key="1">
    <citation type="submission" date="2017-03" db="EMBL/GenBank/DDBJ databases">
        <title>Whole genome sequences of fourteen strains of Bradyrhizobium canariense and one strain of Bradyrhizobium japonicum isolated from Lupinus (Papilionoideae: Genisteae) species in Algeria.</title>
        <authorList>
            <person name="Crovadore J."/>
            <person name="Chekireb D."/>
            <person name="Brachmann A."/>
            <person name="Chablais R."/>
            <person name="Cochard B."/>
            <person name="Lefort F."/>
        </authorList>
    </citation>
    <scope>NUCLEOTIDE SEQUENCE [LARGE SCALE GENOMIC DNA]</scope>
    <source>
        <strain evidence="3 4">UBMAN05</strain>
    </source>
</reference>
<feature type="domain" description="Acyltransferase 3" evidence="2">
    <location>
        <begin position="27"/>
        <end position="148"/>
    </location>
</feature>
<evidence type="ECO:0000256" key="1">
    <source>
        <dbReference type="SAM" id="Phobius"/>
    </source>
</evidence>
<feature type="transmembrane region" description="Helical" evidence="1">
    <location>
        <begin position="137"/>
        <end position="161"/>
    </location>
</feature>
<keyword evidence="1" id="KW-1133">Transmembrane helix</keyword>
<keyword evidence="1" id="KW-0812">Transmembrane</keyword>
<dbReference type="Proteomes" id="UP000193884">
    <property type="component" value="Unassembled WGS sequence"/>
</dbReference>
<sequence>MNRWLPFCLGNKTISAQLMRAENRPSGFDYLRLFLAISVIAVHSISICYGMQIHLKMWGGPLHPILKFIVPCFFAMSGVLVAGSLERNTVPAFLTLRFLRIVPGLSVETLISALLLGALLTSLSLTDYFSHEEFWRYMASIVGWVHIYLPGVLFGLFLLNWNAMLQWQLWE</sequence>
<dbReference type="Pfam" id="PF01757">
    <property type="entry name" value="Acyl_transf_3"/>
    <property type="match status" value="1"/>
</dbReference>
<keyword evidence="4" id="KW-1185">Reference proteome</keyword>
<feature type="transmembrane region" description="Helical" evidence="1">
    <location>
        <begin position="105"/>
        <end position="125"/>
    </location>
</feature>
<evidence type="ECO:0000259" key="2">
    <source>
        <dbReference type="Pfam" id="PF01757"/>
    </source>
</evidence>
<dbReference type="RefSeq" id="WP_085383222.1">
    <property type="nucleotide sequence ID" value="NZ_NAFK01000103.1"/>
</dbReference>
<keyword evidence="1" id="KW-0472">Membrane</keyword>
<comment type="caution">
    <text evidence="3">The sequence shown here is derived from an EMBL/GenBank/DDBJ whole genome shotgun (WGS) entry which is preliminary data.</text>
</comment>
<dbReference type="InterPro" id="IPR002656">
    <property type="entry name" value="Acyl_transf_3_dom"/>
</dbReference>
<proteinExistence type="predicted"/>
<feature type="transmembrane region" description="Helical" evidence="1">
    <location>
        <begin position="65"/>
        <end position="85"/>
    </location>
</feature>
<name>A0ABX3XB22_9BRAD</name>
<dbReference type="EMBL" id="NAFK01000103">
    <property type="protein sequence ID" value="OSJ35715.1"/>
    <property type="molecule type" value="Genomic_DNA"/>
</dbReference>
<protein>
    <recommendedName>
        <fullName evidence="2">Acyltransferase 3 domain-containing protein</fullName>
    </recommendedName>
</protein>
<organism evidence="3 4">
    <name type="scientific">Bradyrhizobium canariense</name>
    <dbReference type="NCBI Taxonomy" id="255045"/>
    <lineage>
        <taxon>Bacteria</taxon>
        <taxon>Pseudomonadati</taxon>
        <taxon>Pseudomonadota</taxon>
        <taxon>Alphaproteobacteria</taxon>
        <taxon>Hyphomicrobiales</taxon>
        <taxon>Nitrobacteraceae</taxon>
        <taxon>Bradyrhizobium</taxon>
    </lineage>
</organism>
<evidence type="ECO:0000313" key="3">
    <source>
        <dbReference type="EMBL" id="OSJ35715.1"/>
    </source>
</evidence>
<feature type="transmembrane region" description="Helical" evidence="1">
    <location>
        <begin position="30"/>
        <end position="53"/>
    </location>
</feature>